<feature type="transmembrane region" description="Helical" evidence="6">
    <location>
        <begin position="232"/>
        <end position="250"/>
    </location>
</feature>
<dbReference type="RefSeq" id="WP_203951781.1">
    <property type="nucleotide sequence ID" value="NZ_BOOO01000004.1"/>
</dbReference>
<dbReference type="PANTHER" id="PTHR43229">
    <property type="entry name" value="NODULATION PROTEIN J"/>
    <property type="match status" value="1"/>
</dbReference>
<feature type="transmembrane region" description="Helical" evidence="6">
    <location>
        <begin position="137"/>
        <end position="164"/>
    </location>
</feature>
<keyword evidence="5" id="KW-0046">Antibiotic resistance</keyword>
<evidence type="ECO:0000256" key="5">
    <source>
        <dbReference type="ARBA" id="ARBA00023251"/>
    </source>
</evidence>
<keyword evidence="9" id="KW-1185">Reference proteome</keyword>
<dbReference type="Proteomes" id="UP000650628">
    <property type="component" value="Unassembled WGS sequence"/>
</dbReference>
<accession>A0A8J3TL58</accession>
<evidence type="ECO:0000256" key="3">
    <source>
        <dbReference type="ARBA" id="ARBA00022989"/>
    </source>
</evidence>
<organism evidence="8 9">
    <name type="scientific">Planotetraspora mira</name>
    <dbReference type="NCBI Taxonomy" id="58121"/>
    <lineage>
        <taxon>Bacteria</taxon>
        <taxon>Bacillati</taxon>
        <taxon>Actinomycetota</taxon>
        <taxon>Actinomycetes</taxon>
        <taxon>Streptosporangiales</taxon>
        <taxon>Streptosporangiaceae</taxon>
        <taxon>Planotetraspora</taxon>
    </lineage>
</organism>
<evidence type="ECO:0000313" key="8">
    <source>
        <dbReference type="EMBL" id="GII27761.1"/>
    </source>
</evidence>
<feature type="transmembrane region" description="Helical" evidence="6">
    <location>
        <begin position="28"/>
        <end position="50"/>
    </location>
</feature>
<dbReference type="InterPro" id="IPR013525">
    <property type="entry name" value="ABC2_TM"/>
</dbReference>
<feature type="domain" description="ABC transmembrane type-2" evidence="7">
    <location>
        <begin position="26"/>
        <end position="253"/>
    </location>
</feature>
<dbReference type="EMBL" id="BOOO01000004">
    <property type="protein sequence ID" value="GII27761.1"/>
    <property type="molecule type" value="Genomic_DNA"/>
</dbReference>
<dbReference type="PIRSF" id="PIRSF006648">
    <property type="entry name" value="DrrB"/>
    <property type="match status" value="1"/>
</dbReference>
<comment type="caution">
    <text evidence="8">The sequence shown here is derived from an EMBL/GenBank/DDBJ whole genome shotgun (WGS) entry which is preliminary data.</text>
</comment>
<reference evidence="8 9" key="1">
    <citation type="submission" date="2021-01" db="EMBL/GenBank/DDBJ databases">
        <title>Whole genome shotgun sequence of Planotetraspora mira NBRC 15435.</title>
        <authorList>
            <person name="Komaki H."/>
            <person name="Tamura T."/>
        </authorList>
    </citation>
    <scope>NUCLEOTIDE SEQUENCE [LARGE SCALE GENOMIC DNA]</scope>
    <source>
        <strain evidence="8 9">NBRC 15435</strain>
    </source>
</reference>
<evidence type="ECO:0000313" key="9">
    <source>
        <dbReference type="Proteomes" id="UP000650628"/>
    </source>
</evidence>
<sequence>MNPMRTARHSVTLAWRTIVKFRHTPDQLLDILLMPLTFVLTFVFLFGNAVSGDWHAYLRFVIPGIAIQALMFASLGSALALNTDLRDGVYDRFRSLPIARSAPLIGHILGDSVKYALSVVLVFAIGAALGFRFGGGVAAAVGAAGLMMAFALATCWIGVLIGVVARTAETVQALSMVLIFPLTFGSNVFVPTAKLPGWLQVWVRINPVTQVSDAVRSLTLGLPGAGSVPSSLAWSAGIVVVFAPLAVLAYRRRG</sequence>
<dbReference type="InterPro" id="IPR051784">
    <property type="entry name" value="Nod_factor_ABC_transporter"/>
</dbReference>
<evidence type="ECO:0000256" key="1">
    <source>
        <dbReference type="ARBA" id="ARBA00004141"/>
    </source>
</evidence>
<keyword evidence="4 6" id="KW-0472">Membrane</keyword>
<dbReference type="GO" id="GO:0046677">
    <property type="term" value="P:response to antibiotic"/>
    <property type="evidence" value="ECO:0007669"/>
    <property type="project" value="UniProtKB-KW"/>
</dbReference>
<keyword evidence="6" id="KW-0813">Transport</keyword>
<feature type="transmembrane region" description="Helical" evidence="6">
    <location>
        <begin position="56"/>
        <end position="81"/>
    </location>
</feature>
<dbReference type="InterPro" id="IPR000412">
    <property type="entry name" value="ABC_2_transport"/>
</dbReference>
<evidence type="ECO:0000259" key="7">
    <source>
        <dbReference type="PROSITE" id="PS51012"/>
    </source>
</evidence>
<keyword evidence="2 6" id="KW-0812">Transmembrane</keyword>
<dbReference type="AlphaFoldDB" id="A0A8J3TL58"/>
<keyword evidence="6" id="KW-1003">Cell membrane</keyword>
<dbReference type="GO" id="GO:0043190">
    <property type="term" value="C:ATP-binding cassette (ABC) transporter complex"/>
    <property type="evidence" value="ECO:0007669"/>
    <property type="project" value="InterPro"/>
</dbReference>
<protein>
    <recommendedName>
        <fullName evidence="6">Transport permease protein</fullName>
    </recommendedName>
</protein>
<name>A0A8J3TL58_9ACTN</name>
<feature type="transmembrane region" description="Helical" evidence="6">
    <location>
        <begin position="102"/>
        <end position="131"/>
    </location>
</feature>
<dbReference type="PANTHER" id="PTHR43229:SF2">
    <property type="entry name" value="NODULATION PROTEIN J"/>
    <property type="match status" value="1"/>
</dbReference>
<dbReference type="InterPro" id="IPR047817">
    <property type="entry name" value="ABC2_TM_bact-type"/>
</dbReference>
<proteinExistence type="inferred from homology"/>
<evidence type="ECO:0000256" key="2">
    <source>
        <dbReference type="ARBA" id="ARBA00022692"/>
    </source>
</evidence>
<evidence type="ECO:0000256" key="6">
    <source>
        <dbReference type="RuleBase" id="RU361157"/>
    </source>
</evidence>
<comment type="subcellular location">
    <subcellularLocation>
        <location evidence="6">Cell membrane</location>
        <topology evidence="6">Multi-pass membrane protein</topology>
    </subcellularLocation>
    <subcellularLocation>
        <location evidence="1">Membrane</location>
        <topology evidence="1">Multi-pass membrane protein</topology>
    </subcellularLocation>
</comment>
<dbReference type="PROSITE" id="PS51012">
    <property type="entry name" value="ABC_TM2"/>
    <property type="match status" value="1"/>
</dbReference>
<feature type="transmembrane region" description="Helical" evidence="6">
    <location>
        <begin position="171"/>
        <end position="190"/>
    </location>
</feature>
<gene>
    <name evidence="8" type="ORF">Pmi06nite_12030</name>
</gene>
<evidence type="ECO:0000256" key="4">
    <source>
        <dbReference type="ARBA" id="ARBA00023136"/>
    </source>
</evidence>
<dbReference type="Pfam" id="PF01061">
    <property type="entry name" value="ABC2_membrane"/>
    <property type="match status" value="1"/>
</dbReference>
<dbReference type="GO" id="GO:0140359">
    <property type="term" value="F:ABC-type transporter activity"/>
    <property type="evidence" value="ECO:0007669"/>
    <property type="project" value="InterPro"/>
</dbReference>
<keyword evidence="3 6" id="KW-1133">Transmembrane helix</keyword>
<comment type="similarity">
    <text evidence="6">Belongs to the ABC-2 integral membrane protein family.</text>
</comment>